<comment type="caution">
    <text evidence="2">The sequence shown here is derived from an EMBL/GenBank/DDBJ whole genome shotgun (WGS) entry which is preliminary data.</text>
</comment>
<dbReference type="PANTHER" id="PTHR10438:SF468">
    <property type="entry name" value="THIOREDOXIN-1-RELATED"/>
    <property type="match status" value="1"/>
</dbReference>
<evidence type="ECO:0000313" key="2">
    <source>
        <dbReference type="EMBL" id="KEJ92600.1"/>
    </source>
</evidence>
<dbReference type="AlphaFoldDB" id="A0A073IST2"/>
<dbReference type="InterPro" id="IPR036249">
    <property type="entry name" value="Thioredoxin-like_sf"/>
</dbReference>
<dbReference type="STRING" id="2754.EH55_02240"/>
<sequence>MIALTKENCDAEVREEKNLPVVVDFWGPQCVPCMGLMPHYHEMEKEFEGKVKFTSVDCSSNKRVAMGFRVMGLPTFLFWKDGVEVKRLSKDECTVESIRAEIEKLAQGKQ</sequence>
<proteinExistence type="predicted"/>
<protein>
    <submittedName>
        <fullName evidence="2">Thioredoxin</fullName>
    </submittedName>
</protein>
<dbReference type="Pfam" id="PF00085">
    <property type="entry name" value="Thioredoxin"/>
    <property type="match status" value="1"/>
</dbReference>
<keyword evidence="3" id="KW-1185">Reference proteome</keyword>
<reference evidence="2 3" key="1">
    <citation type="submission" date="2014-04" db="EMBL/GenBank/DDBJ databases">
        <title>Draft Genome Sequence of Synergistes jonesii.</title>
        <authorList>
            <person name="Coil D.A."/>
            <person name="Eisen J.A."/>
            <person name="Holland-Moritz H.E."/>
        </authorList>
    </citation>
    <scope>NUCLEOTIDE SEQUENCE [LARGE SCALE GENOMIC DNA]</scope>
    <source>
        <strain evidence="2 3">78-1</strain>
    </source>
</reference>
<dbReference type="RefSeq" id="WP_037975249.1">
    <property type="nucleotide sequence ID" value="NZ_JAXDSK010000055.1"/>
</dbReference>
<dbReference type="GeneID" id="90983184"/>
<dbReference type="SUPFAM" id="SSF52833">
    <property type="entry name" value="Thioredoxin-like"/>
    <property type="match status" value="1"/>
</dbReference>
<dbReference type="CDD" id="cd02947">
    <property type="entry name" value="TRX_family"/>
    <property type="match status" value="1"/>
</dbReference>
<dbReference type="eggNOG" id="COG3118">
    <property type="taxonomic scope" value="Bacteria"/>
</dbReference>
<dbReference type="OrthoDB" id="9790390at2"/>
<dbReference type="Gene3D" id="3.40.30.10">
    <property type="entry name" value="Glutaredoxin"/>
    <property type="match status" value="1"/>
</dbReference>
<dbReference type="InterPro" id="IPR050620">
    <property type="entry name" value="Thioredoxin_H-type-like"/>
</dbReference>
<dbReference type="Proteomes" id="UP000027665">
    <property type="component" value="Unassembled WGS sequence"/>
</dbReference>
<evidence type="ECO:0000259" key="1">
    <source>
        <dbReference type="PROSITE" id="PS51352"/>
    </source>
</evidence>
<dbReference type="PROSITE" id="PS51352">
    <property type="entry name" value="THIOREDOXIN_2"/>
    <property type="match status" value="1"/>
</dbReference>
<name>A0A073IST2_9BACT</name>
<dbReference type="InterPro" id="IPR013766">
    <property type="entry name" value="Thioredoxin_domain"/>
</dbReference>
<evidence type="ECO:0000313" key="3">
    <source>
        <dbReference type="Proteomes" id="UP000027665"/>
    </source>
</evidence>
<dbReference type="PANTHER" id="PTHR10438">
    <property type="entry name" value="THIOREDOXIN"/>
    <property type="match status" value="1"/>
</dbReference>
<gene>
    <name evidence="2" type="ORF">EH55_02240</name>
</gene>
<accession>A0A073IST2</accession>
<feature type="domain" description="Thioredoxin" evidence="1">
    <location>
        <begin position="1"/>
        <end position="107"/>
    </location>
</feature>
<organism evidence="2 3">
    <name type="scientific">Synergistes jonesii</name>
    <dbReference type="NCBI Taxonomy" id="2754"/>
    <lineage>
        <taxon>Bacteria</taxon>
        <taxon>Thermotogati</taxon>
        <taxon>Synergistota</taxon>
        <taxon>Synergistia</taxon>
        <taxon>Synergistales</taxon>
        <taxon>Synergistaceae</taxon>
        <taxon>Synergistes</taxon>
    </lineage>
</organism>
<dbReference type="EMBL" id="JMKI01000021">
    <property type="protein sequence ID" value="KEJ92600.1"/>
    <property type="molecule type" value="Genomic_DNA"/>
</dbReference>